<feature type="compositionally biased region" description="Acidic residues" evidence="1">
    <location>
        <begin position="69"/>
        <end position="80"/>
    </location>
</feature>
<name>A0ABR2IE25_9EUKA</name>
<proteinExistence type="predicted"/>
<evidence type="ECO:0000313" key="3">
    <source>
        <dbReference type="Proteomes" id="UP001470230"/>
    </source>
</evidence>
<evidence type="ECO:0000256" key="1">
    <source>
        <dbReference type="SAM" id="MobiDB-lite"/>
    </source>
</evidence>
<feature type="region of interest" description="Disordered" evidence="1">
    <location>
        <begin position="15"/>
        <end position="108"/>
    </location>
</feature>
<keyword evidence="3" id="KW-1185">Reference proteome</keyword>
<protein>
    <submittedName>
        <fullName evidence="2">Uncharacterized protein</fullName>
    </submittedName>
</protein>
<comment type="caution">
    <text evidence="2">The sequence shown here is derived from an EMBL/GenBank/DDBJ whole genome shotgun (WGS) entry which is preliminary data.</text>
</comment>
<feature type="compositionally biased region" description="Basic and acidic residues" evidence="1">
    <location>
        <begin position="25"/>
        <end position="36"/>
    </location>
</feature>
<organism evidence="2 3">
    <name type="scientific">Tritrichomonas musculus</name>
    <dbReference type="NCBI Taxonomy" id="1915356"/>
    <lineage>
        <taxon>Eukaryota</taxon>
        <taxon>Metamonada</taxon>
        <taxon>Parabasalia</taxon>
        <taxon>Tritrichomonadida</taxon>
        <taxon>Tritrichomonadidae</taxon>
        <taxon>Tritrichomonas</taxon>
    </lineage>
</organism>
<dbReference type="EMBL" id="JAPFFF010000018">
    <property type="protein sequence ID" value="KAK8861052.1"/>
    <property type="molecule type" value="Genomic_DNA"/>
</dbReference>
<sequence length="520" mass="59907">MNSDDLLEALNLNELDQISGDDAFDDKSKQKEEVMAKKKNSNANKSSAKSNKPKPKRKGSQRPIINIDDLLDGVDLDEDNNQPPPSKPSSLIFNNNDEENPSFSVNISSQQNTKDFTPIQYVNPDISSPFTSRVELNIQSYLTTRFFNLRDDFVSELHRILIETDCIEVEVNKFINDLKTNLRDILSFELQNLNQINQVMSVVDTLCPAFLNVMKSIPNINSQDRQIETESANLAQVAVSTFSPVLKENFKTMSDELSKNINDLHDLQSQIKKNQIKNEKQRKTLKETLLDYESQKITQKIESQTISELSQRVSEFRKVYTDHDEEDEEGFDIDNPHSRLVKRLKSAIIRLRKDTETTHMEPVSRIRAFRRKLNDYREEASSMRNMILYNNQIFAQRSYQALALSQPPPPDFLIQSQILSQQQPQWQQPQPNLSSSFRYSQQDQPRVSFPGIGDDMNTSINSSGLNASYQDKSVELIDNVRTKLKQIQDQHEADLENISSFLQDLKKNEKQRVRAEIVNE</sequence>
<feature type="compositionally biased region" description="Polar residues" evidence="1">
    <location>
        <begin position="88"/>
        <end position="108"/>
    </location>
</feature>
<reference evidence="2 3" key="1">
    <citation type="submission" date="2024-04" db="EMBL/GenBank/DDBJ databases">
        <title>Tritrichomonas musculus Genome.</title>
        <authorList>
            <person name="Alves-Ferreira E."/>
            <person name="Grigg M."/>
            <person name="Lorenzi H."/>
            <person name="Galac M."/>
        </authorList>
    </citation>
    <scope>NUCLEOTIDE SEQUENCE [LARGE SCALE GENOMIC DNA]</scope>
    <source>
        <strain evidence="2 3">EAF2021</strain>
    </source>
</reference>
<gene>
    <name evidence="2" type="ORF">M9Y10_012744</name>
</gene>
<feature type="compositionally biased region" description="Basic residues" evidence="1">
    <location>
        <begin position="51"/>
        <end position="60"/>
    </location>
</feature>
<dbReference type="Proteomes" id="UP001470230">
    <property type="component" value="Unassembled WGS sequence"/>
</dbReference>
<feature type="compositionally biased region" description="Low complexity" evidence="1">
    <location>
        <begin position="41"/>
        <end position="50"/>
    </location>
</feature>
<evidence type="ECO:0000313" key="2">
    <source>
        <dbReference type="EMBL" id="KAK8861052.1"/>
    </source>
</evidence>
<accession>A0ABR2IE25</accession>